<feature type="domain" description="DNA primase/polymerase bifunctional N-terminal" evidence="2">
    <location>
        <begin position="10"/>
        <end position="180"/>
    </location>
</feature>
<dbReference type="Proteomes" id="UP000186455">
    <property type="component" value="Unassembled WGS sequence"/>
</dbReference>
<dbReference type="AlphaFoldDB" id="A0A1Q4UYB3"/>
<comment type="caution">
    <text evidence="3">The sequence shown here is derived from an EMBL/GenBank/DDBJ whole genome shotgun (WGS) entry which is preliminary data.</text>
</comment>
<evidence type="ECO:0000313" key="4">
    <source>
        <dbReference type="Proteomes" id="UP000186455"/>
    </source>
</evidence>
<dbReference type="STRING" id="1048205.AB852_35685"/>
<accession>A0A1Q4UYB3</accession>
<dbReference type="CDD" id="cd04859">
    <property type="entry name" value="Prim_Pol"/>
    <property type="match status" value="1"/>
</dbReference>
<dbReference type="PANTHER" id="PTHR35372">
    <property type="entry name" value="ATP BINDING PROTEIN-RELATED"/>
    <property type="match status" value="1"/>
</dbReference>
<dbReference type="InterPro" id="IPR015330">
    <property type="entry name" value="DNA_primase/pol_bifunc_N"/>
</dbReference>
<evidence type="ECO:0000313" key="3">
    <source>
        <dbReference type="EMBL" id="OKH90499.1"/>
    </source>
</evidence>
<proteinExistence type="predicted"/>
<dbReference type="GO" id="GO:0016787">
    <property type="term" value="F:hydrolase activity"/>
    <property type="evidence" value="ECO:0007669"/>
    <property type="project" value="UniProtKB-KW"/>
</dbReference>
<protein>
    <submittedName>
        <fullName evidence="3">DNA primase</fullName>
    </submittedName>
</protein>
<sequence>MHHNTPPPGVLLSAERGWHVFPLVPGDKRPAVRSWESRATTEPDRLTRCWSADAYNLGIATGPSRLVVVDLDVPKGDHDRPPAGTPRRVADGADMLGLLAEEHGERYPSDTYTVRTGSGGFHLYFTAPFGTELRNSAGKLGWKIDTRACGGFVVGAGSNVDGRSYEVVRESAPAPLPGWLAKLLLPPSMPPQGPSDVSLFVSGGLDRYLTAAIEGEAQRVARAFAGNRNNALYQASVALGQLVAGGELAAGGVTARLVSEAVGKGLHEAEARRTVASGLRAGARKPRTVARRAA</sequence>
<dbReference type="SMART" id="SM00943">
    <property type="entry name" value="Prim-Pol"/>
    <property type="match status" value="1"/>
</dbReference>
<name>A0A1Q4UYB3_9ACTN</name>
<dbReference type="PANTHER" id="PTHR35372:SF2">
    <property type="entry name" value="SF3 HELICASE DOMAIN-CONTAINING PROTEIN"/>
    <property type="match status" value="1"/>
</dbReference>
<evidence type="ECO:0000256" key="1">
    <source>
        <dbReference type="ARBA" id="ARBA00022801"/>
    </source>
</evidence>
<keyword evidence="1" id="KW-0378">Hydrolase</keyword>
<dbReference type="Pfam" id="PF09250">
    <property type="entry name" value="Prim-Pol"/>
    <property type="match status" value="1"/>
</dbReference>
<dbReference type="SUPFAM" id="SSF56747">
    <property type="entry name" value="Prim-pol domain"/>
    <property type="match status" value="1"/>
</dbReference>
<dbReference type="EMBL" id="LFBV01000012">
    <property type="protein sequence ID" value="OKH90499.1"/>
    <property type="molecule type" value="Genomic_DNA"/>
</dbReference>
<keyword evidence="4" id="KW-1185">Reference proteome</keyword>
<evidence type="ECO:0000259" key="2">
    <source>
        <dbReference type="SMART" id="SM00943"/>
    </source>
</evidence>
<reference evidence="3 4" key="1">
    <citation type="submission" date="2015-06" db="EMBL/GenBank/DDBJ databases">
        <title>Cloning and characterization of the uncialamcin biosynthetic gene cluster.</title>
        <authorList>
            <person name="Yan X."/>
            <person name="Huang T."/>
            <person name="Ge H."/>
            <person name="Shen B."/>
        </authorList>
    </citation>
    <scope>NUCLEOTIDE SEQUENCE [LARGE SCALE GENOMIC DNA]</scope>
    <source>
        <strain evidence="3 4">DCA2648</strain>
    </source>
</reference>
<dbReference type="RefSeq" id="WP_073795559.1">
    <property type="nucleotide sequence ID" value="NZ_JBITHB010000021.1"/>
</dbReference>
<organism evidence="3 4">
    <name type="scientific">Streptomyces uncialis</name>
    <dbReference type="NCBI Taxonomy" id="1048205"/>
    <lineage>
        <taxon>Bacteria</taxon>
        <taxon>Bacillati</taxon>
        <taxon>Actinomycetota</taxon>
        <taxon>Actinomycetes</taxon>
        <taxon>Kitasatosporales</taxon>
        <taxon>Streptomycetaceae</taxon>
        <taxon>Streptomyces</taxon>
    </lineage>
</organism>
<dbReference type="InterPro" id="IPR051620">
    <property type="entry name" value="ORF904-like_C"/>
</dbReference>
<gene>
    <name evidence="3" type="ORF">AB852_35685</name>
</gene>